<dbReference type="Proteomes" id="UP000199632">
    <property type="component" value="Unassembled WGS sequence"/>
</dbReference>
<dbReference type="AlphaFoldDB" id="A0A1H3PBM8"/>
<dbReference type="EMBL" id="FNQB01000001">
    <property type="protein sequence ID" value="SDY98470.1"/>
    <property type="molecule type" value="Genomic_DNA"/>
</dbReference>
<name>A0A1H3PBM8_9ACTN</name>
<proteinExistence type="predicted"/>
<organism evidence="2 3">
    <name type="scientific">Asanoa ishikariensis</name>
    <dbReference type="NCBI Taxonomy" id="137265"/>
    <lineage>
        <taxon>Bacteria</taxon>
        <taxon>Bacillati</taxon>
        <taxon>Actinomycetota</taxon>
        <taxon>Actinomycetes</taxon>
        <taxon>Micromonosporales</taxon>
        <taxon>Micromonosporaceae</taxon>
        <taxon>Asanoa</taxon>
    </lineage>
</organism>
<gene>
    <name evidence="2" type="ORF">SAMN05421684_2751</name>
</gene>
<feature type="transmembrane region" description="Helical" evidence="1">
    <location>
        <begin position="35"/>
        <end position="56"/>
    </location>
</feature>
<evidence type="ECO:0000313" key="2">
    <source>
        <dbReference type="EMBL" id="SDY98470.1"/>
    </source>
</evidence>
<sequence length="74" mass="7983">MFTIPAAAAFSVFAIPHFFFHLAHLQHATAWEAAYVTGANAIVALLGLLVIVLTLIRDARDRRRLGSKVGGGPR</sequence>
<keyword evidence="1" id="KW-0812">Transmembrane</keyword>
<evidence type="ECO:0000256" key="1">
    <source>
        <dbReference type="SAM" id="Phobius"/>
    </source>
</evidence>
<keyword evidence="1" id="KW-1133">Transmembrane helix</keyword>
<dbReference type="RefSeq" id="WP_090790737.1">
    <property type="nucleotide sequence ID" value="NZ_BOND01000024.1"/>
</dbReference>
<evidence type="ECO:0000313" key="3">
    <source>
        <dbReference type="Proteomes" id="UP000199632"/>
    </source>
</evidence>
<keyword evidence="3" id="KW-1185">Reference proteome</keyword>
<reference evidence="3" key="1">
    <citation type="submission" date="2016-10" db="EMBL/GenBank/DDBJ databases">
        <authorList>
            <person name="Varghese N."/>
            <person name="Submissions S."/>
        </authorList>
    </citation>
    <scope>NUCLEOTIDE SEQUENCE [LARGE SCALE GENOMIC DNA]</scope>
    <source>
        <strain evidence="3">DSM 44718</strain>
    </source>
</reference>
<accession>A0A1H3PBM8</accession>
<keyword evidence="1" id="KW-0472">Membrane</keyword>
<protein>
    <submittedName>
        <fullName evidence="2">Uncharacterized protein</fullName>
    </submittedName>
</protein>
<dbReference type="STRING" id="137265.SAMN05421684_2751"/>